<dbReference type="SUPFAM" id="SSF52047">
    <property type="entry name" value="RNI-like"/>
    <property type="match status" value="1"/>
</dbReference>
<gene>
    <name evidence="1" type="ORF">LAESUDRAFT_758060</name>
</gene>
<dbReference type="EMBL" id="KV427617">
    <property type="protein sequence ID" value="KZT07927.1"/>
    <property type="molecule type" value="Genomic_DNA"/>
</dbReference>
<evidence type="ECO:0000313" key="2">
    <source>
        <dbReference type="Proteomes" id="UP000076871"/>
    </source>
</evidence>
<name>A0A165EXJ5_9APHY</name>
<proteinExistence type="predicted"/>
<dbReference type="Proteomes" id="UP000076871">
    <property type="component" value="Unassembled WGS sequence"/>
</dbReference>
<evidence type="ECO:0000313" key="1">
    <source>
        <dbReference type="EMBL" id="KZT07927.1"/>
    </source>
</evidence>
<keyword evidence="2" id="KW-1185">Reference proteome</keyword>
<sequence length="165" mass="18719">MDHRLSLPSPCLPAEICDYILDYLWDDHKTLQVCSLVTREWLPETRRHLFHFVRIISNERRVAFEDVISHSGGAVALGVRVLDLWERNTIPVSLPQMLASLGRLEKLTLRVYVLDDCSSSAETIAWPVLPMVKTLHVKISVVNDIASLQRFICACPSLSSLNIQI</sequence>
<evidence type="ECO:0008006" key="3">
    <source>
        <dbReference type="Google" id="ProtNLM"/>
    </source>
</evidence>
<dbReference type="GeneID" id="63829431"/>
<dbReference type="AlphaFoldDB" id="A0A165EXJ5"/>
<dbReference type="InterPro" id="IPR036047">
    <property type="entry name" value="F-box-like_dom_sf"/>
</dbReference>
<dbReference type="OrthoDB" id="2921803at2759"/>
<organism evidence="1 2">
    <name type="scientific">Laetiporus sulphureus 93-53</name>
    <dbReference type="NCBI Taxonomy" id="1314785"/>
    <lineage>
        <taxon>Eukaryota</taxon>
        <taxon>Fungi</taxon>
        <taxon>Dikarya</taxon>
        <taxon>Basidiomycota</taxon>
        <taxon>Agaricomycotina</taxon>
        <taxon>Agaricomycetes</taxon>
        <taxon>Polyporales</taxon>
        <taxon>Laetiporus</taxon>
    </lineage>
</organism>
<dbReference type="RefSeq" id="XP_040765667.1">
    <property type="nucleotide sequence ID" value="XM_040912403.1"/>
</dbReference>
<reference evidence="1 2" key="1">
    <citation type="journal article" date="2016" name="Mol. Biol. Evol.">
        <title>Comparative Genomics of Early-Diverging Mushroom-Forming Fungi Provides Insights into the Origins of Lignocellulose Decay Capabilities.</title>
        <authorList>
            <person name="Nagy L.G."/>
            <person name="Riley R."/>
            <person name="Tritt A."/>
            <person name="Adam C."/>
            <person name="Daum C."/>
            <person name="Floudas D."/>
            <person name="Sun H."/>
            <person name="Yadav J.S."/>
            <person name="Pangilinan J."/>
            <person name="Larsson K.H."/>
            <person name="Matsuura K."/>
            <person name="Barry K."/>
            <person name="Labutti K."/>
            <person name="Kuo R."/>
            <person name="Ohm R.A."/>
            <person name="Bhattacharya S.S."/>
            <person name="Shirouzu T."/>
            <person name="Yoshinaga Y."/>
            <person name="Martin F.M."/>
            <person name="Grigoriev I.V."/>
            <person name="Hibbett D.S."/>
        </authorList>
    </citation>
    <scope>NUCLEOTIDE SEQUENCE [LARGE SCALE GENOMIC DNA]</scope>
    <source>
        <strain evidence="1 2">93-53</strain>
    </source>
</reference>
<dbReference type="SUPFAM" id="SSF81383">
    <property type="entry name" value="F-box domain"/>
    <property type="match status" value="1"/>
</dbReference>
<dbReference type="InParanoid" id="A0A165EXJ5"/>
<protein>
    <recommendedName>
        <fullName evidence="3">F-box domain-containing protein</fullName>
    </recommendedName>
</protein>
<accession>A0A165EXJ5</accession>